<evidence type="ECO:0000313" key="21">
    <source>
        <dbReference type="EMBL" id="BAL57102.1"/>
    </source>
</evidence>
<dbReference type="EMBL" id="AP011766">
    <property type="protein sequence ID" value="BAL57102.1"/>
    <property type="molecule type" value="Genomic_DNA"/>
</dbReference>
<keyword evidence="6 16" id="KW-0479">Metal-binding</keyword>
<dbReference type="PANTHER" id="PTHR23132:SF23">
    <property type="entry name" value="D-ALANINE--D-ALANINE LIGASE B"/>
    <property type="match status" value="1"/>
</dbReference>
<dbReference type="Pfam" id="PF01820">
    <property type="entry name" value="Dala_Dala_lig_N"/>
    <property type="match status" value="1"/>
</dbReference>
<keyword evidence="5 14" id="KW-0436">Ligase</keyword>
<comment type="cofactor">
    <cofactor evidence="16">
        <name>Mg(2+)</name>
        <dbReference type="ChEBI" id="CHEBI:18420"/>
    </cofactor>
    <cofactor evidence="16">
        <name>Mn(2+)</name>
        <dbReference type="ChEBI" id="CHEBI:29035"/>
    </cofactor>
    <text evidence="16">Binds 2 magnesium or manganese ions per subunit.</text>
</comment>
<dbReference type="EMBL" id="AP011731">
    <property type="protein sequence ID" value="BAL55877.1"/>
    <property type="molecule type" value="Genomic_DNA"/>
</dbReference>
<dbReference type="Gene3D" id="3.30.1490.20">
    <property type="entry name" value="ATP-grasp fold, A domain"/>
    <property type="match status" value="1"/>
</dbReference>
<evidence type="ECO:0000256" key="16">
    <source>
        <dbReference type="PIRSR" id="PIRSR039102-3"/>
    </source>
</evidence>
<sequence>MGGLSPEREVSLKSGQNVYEALVRLGYRAQALVLDHPDQIVPALAQLDIAFLCLHGGIGEDGTIQALLEVLEIPYVGSGVLASALAMNKLHAKRIFVSQKLPTAPWLEYGGEPWPDWQERVAAQIGFPCVVKPVREGSSVGVRIVRTREELIPACQATHAEFGALFVEKFIPGKEITAGILRIDGEDRALPLIELRPHREFYDYIAKYTPGACEFIIPAELDAETTAHVQQLALHAHKALGCFGFSRVDLRVTPQNEPYLLEVNTLPGMTETSDLPKAAAAMGISFDELVERMLLTAIEKTFVPDAEASGLVK</sequence>
<protein>
    <recommendedName>
        <fullName evidence="14">D-alanine--D-alanine ligase</fullName>
        <ecNumber evidence="14">6.3.2.4</ecNumber>
    </recommendedName>
    <alternativeName>
        <fullName evidence="14">D-Ala-D-Ala ligase</fullName>
    </alternativeName>
    <alternativeName>
        <fullName evidence="14">D-alanylalanine synthetase</fullName>
    </alternativeName>
</protein>
<dbReference type="HAMAP" id="MF_00047">
    <property type="entry name" value="Dala_Dala_lig"/>
    <property type="match status" value="1"/>
</dbReference>
<comment type="similarity">
    <text evidence="3 14">Belongs to the D-alanine--D-alanine ligase family.</text>
</comment>
<evidence type="ECO:0000256" key="2">
    <source>
        <dbReference type="ARBA" id="ARBA00004496"/>
    </source>
</evidence>
<keyword evidence="8 17" id="KW-0067">ATP-binding</keyword>
<comment type="subcellular location">
    <subcellularLocation>
        <location evidence="2 14">Cytoplasm</location>
    </subcellularLocation>
</comment>
<dbReference type="UniPathway" id="UPA00219"/>
<evidence type="ECO:0000256" key="6">
    <source>
        <dbReference type="ARBA" id="ARBA00022723"/>
    </source>
</evidence>
<proteinExistence type="inferred from homology"/>
<dbReference type="PROSITE" id="PS50975">
    <property type="entry name" value="ATP_GRASP"/>
    <property type="match status" value="1"/>
</dbReference>
<dbReference type="GO" id="GO:0005737">
    <property type="term" value="C:cytoplasm"/>
    <property type="evidence" value="ECO:0007669"/>
    <property type="project" value="UniProtKB-SubCell"/>
</dbReference>
<dbReference type="NCBIfam" id="TIGR01205">
    <property type="entry name" value="D_ala_D_alaTIGR"/>
    <property type="match status" value="1"/>
</dbReference>
<comment type="catalytic activity">
    <reaction evidence="14">
        <text>2 D-alanine + ATP = D-alanyl-D-alanine + ADP + phosphate + H(+)</text>
        <dbReference type="Rhea" id="RHEA:11224"/>
        <dbReference type="ChEBI" id="CHEBI:15378"/>
        <dbReference type="ChEBI" id="CHEBI:30616"/>
        <dbReference type="ChEBI" id="CHEBI:43474"/>
        <dbReference type="ChEBI" id="CHEBI:57416"/>
        <dbReference type="ChEBI" id="CHEBI:57822"/>
        <dbReference type="ChEBI" id="CHEBI:456216"/>
        <dbReference type="EC" id="6.3.2.4"/>
    </reaction>
</comment>
<keyword evidence="12 16" id="KW-0464">Manganese</keyword>
<dbReference type="GO" id="GO:0008360">
    <property type="term" value="P:regulation of cell shape"/>
    <property type="evidence" value="ECO:0007669"/>
    <property type="project" value="UniProtKB-KW"/>
</dbReference>
<dbReference type="PANTHER" id="PTHR23132">
    <property type="entry name" value="D-ALANINE--D-ALANINE LIGASE"/>
    <property type="match status" value="1"/>
</dbReference>
<dbReference type="GO" id="GO:0071555">
    <property type="term" value="P:cell wall organization"/>
    <property type="evidence" value="ECO:0007669"/>
    <property type="project" value="UniProtKB-KW"/>
</dbReference>
<evidence type="ECO:0000256" key="17">
    <source>
        <dbReference type="PROSITE-ProRule" id="PRU00409"/>
    </source>
</evidence>
<dbReference type="Gene3D" id="3.40.50.20">
    <property type="match status" value="1"/>
</dbReference>
<keyword evidence="9 16" id="KW-0460">Magnesium</keyword>
<evidence type="ECO:0000313" key="20">
    <source>
        <dbReference type="EMBL" id="BAL55877.1"/>
    </source>
</evidence>
<dbReference type="InterPro" id="IPR000291">
    <property type="entry name" value="D-Ala_lig_Van_CS"/>
</dbReference>
<keyword evidence="10 14" id="KW-0133">Cell shape</keyword>
<evidence type="ECO:0000256" key="11">
    <source>
        <dbReference type="ARBA" id="ARBA00022984"/>
    </source>
</evidence>
<organism evidence="20">
    <name type="scientific">uncultured Acetothermia bacterium</name>
    <dbReference type="NCBI Taxonomy" id="236499"/>
    <lineage>
        <taxon>Bacteria</taxon>
        <taxon>Candidatus Bipolaricaulota</taxon>
        <taxon>environmental samples</taxon>
    </lineage>
</organism>
<evidence type="ECO:0000256" key="4">
    <source>
        <dbReference type="ARBA" id="ARBA00022490"/>
    </source>
</evidence>
<dbReference type="Gene3D" id="3.30.470.20">
    <property type="entry name" value="ATP-grasp fold, B domain"/>
    <property type="match status" value="1"/>
</dbReference>
<evidence type="ECO:0000256" key="3">
    <source>
        <dbReference type="ARBA" id="ARBA00010871"/>
    </source>
</evidence>
<dbReference type="InterPro" id="IPR011095">
    <property type="entry name" value="Dala_Dala_lig_C"/>
</dbReference>
<dbReference type="NCBIfam" id="NF002378">
    <property type="entry name" value="PRK01372.1"/>
    <property type="match status" value="1"/>
</dbReference>
<dbReference type="GO" id="GO:0009252">
    <property type="term" value="P:peptidoglycan biosynthetic process"/>
    <property type="evidence" value="ECO:0007669"/>
    <property type="project" value="UniProtKB-UniRule"/>
</dbReference>
<dbReference type="SUPFAM" id="SSF56059">
    <property type="entry name" value="Glutathione synthetase ATP-binding domain-like"/>
    <property type="match status" value="1"/>
</dbReference>
<dbReference type="InterPro" id="IPR011761">
    <property type="entry name" value="ATP-grasp"/>
</dbReference>
<dbReference type="GO" id="GO:0046872">
    <property type="term" value="F:metal ion binding"/>
    <property type="evidence" value="ECO:0007669"/>
    <property type="project" value="UniProtKB-KW"/>
</dbReference>
<dbReference type="PROSITE" id="PS00843">
    <property type="entry name" value="DALA_DALA_LIGASE_1"/>
    <property type="match status" value="1"/>
</dbReference>
<feature type="active site" evidence="15">
    <location>
        <position position="273"/>
    </location>
</feature>
<feature type="active site" evidence="15">
    <location>
        <position position="7"/>
    </location>
</feature>
<keyword evidence="7 17" id="KW-0547">Nucleotide-binding</keyword>
<feature type="binding site" evidence="16">
    <location>
        <position position="262"/>
    </location>
    <ligand>
        <name>Mg(2+)</name>
        <dbReference type="ChEBI" id="CHEBI:18420"/>
        <label>2</label>
    </ligand>
</feature>
<keyword evidence="11 14" id="KW-0573">Peptidoglycan synthesis</keyword>
<dbReference type="EMBL" id="AP011729">
    <property type="protein sequence ID" value="BAL55789.1"/>
    <property type="molecule type" value="Genomic_DNA"/>
</dbReference>
<dbReference type="Pfam" id="PF07478">
    <property type="entry name" value="Dala_Dala_lig_C"/>
    <property type="match status" value="1"/>
</dbReference>
<feature type="active site" evidence="15">
    <location>
        <position position="138"/>
    </location>
</feature>
<evidence type="ECO:0000259" key="18">
    <source>
        <dbReference type="PROSITE" id="PS50975"/>
    </source>
</evidence>
<dbReference type="InterPro" id="IPR011127">
    <property type="entry name" value="Dala_Dala_lig_N"/>
</dbReference>
<gene>
    <name evidence="14" type="primary">ddl</name>
    <name evidence="19" type="ORF">HGMM_F31E01C25</name>
    <name evidence="20" type="ORF">HGMM_F32F05C35</name>
    <name evidence="21" type="ORF">HGMM_F47C08C23</name>
</gene>
<evidence type="ECO:0000256" key="10">
    <source>
        <dbReference type="ARBA" id="ARBA00022960"/>
    </source>
</evidence>
<accession>H5SI91</accession>
<dbReference type="GO" id="GO:0005524">
    <property type="term" value="F:ATP binding"/>
    <property type="evidence" value="ECO:0007669"/>
    <property type="project" value="UniProtKB-UniRule"/>
</dbReference>
<keyword evidence="13 14" id="KW-0961">Cell wall biogenesis/degradation</keyword>
<evidence type="ECO:0000256" key="12">
    <source>
        <dbReference type="ARBA" id="ARBA00023211"/>
    </source>
</evidence>
<reference evidence="20" key="1">
    <citation type="journal article" date="2005" name="Environ. Microbiol.">
        <title>Genetic and functional properties of uncultivated thermophilic crenarchaeotes from a subsurface gold mine as revealed by analysis of genome fragments.</title>
        <authorList>
            <person name="Nunoura T."/>
            <person name="Hirayama H."/>
            <person name="Takami H."/>
            <person name="Oida H."/>
            <person name="Nishi S."/>
            <person name="Shimamura S."/>
            <person name="Suzuki Y."/>
            <person name="Inagaki F."/>
            <person name="Takai K."/>
            <person name="Nealson K.H."/>
            <person name="Horikoshi K."/>
        </authorList>
    </citation>
    <scope>NUCLEOTIDE SEQUENCE</scope>
</reference>
<dbReference type="InterPro" id="IPR013815">
    <property type="entry name" value="ATP_grasp_subdomain_1"/>
</dbReference>
<feature type="domain" description="ATP-grasp" evidence="18">
    <location>
        <begin position="93"/>
        <end position="295"/>
    </location>
</feature>
<dbReference type="InterPro" id="IPR016185">
    <property type="entry name" value="PreATP-grasp_dom_sf"/>
</dbReference>
<evidence type="ECO:0000313" key="19">
    <source>
        <dbReference type="EMBL" id="BAL55789.1"/>
    </source>
</evidence>
<evidence type="ECO:0000256" key="7">
    <source>
        <dbReference type="ARBA" id="ARBA00022741"/>
    </source>
</evidence>
<reference evidence="20" key="2">
    <citation type="journal article" date="2012" name="PLoS ONE">
        <title>A Deeply Branching Thermophilic Bacterium with an Ancient Acetyl-CoA Pathway Dominates a Subsurface Ecosystem.</title>
        <authorList>
            <person name="Takami H."/>
            <person name="Noguchi H."/>
            <person name="Takaki Y."/>
            <person name="Uchiyama I."/>
            <person name="Toyoda A."/>
            <person name="Nishi S."/>
            <person name="Chee G.-J."/>
            <person name="Arai W."/>
            <person name="Nunoura T."/>
            <person name="Itoh T."/>
            <person name="Hattori M."/>
            <person name="Takai K."/>
        </authorList>
    </citation>
    <scope>NUCLEOTIDE SEQUENCE</scope>
</reference>
<dbReference type="InterPro" id="IPR005905">
    <property type="entry name" value="D_ala_D_ala"/>
</dbReference>
<evidence type="ECO:0000256" key="15">
    <source>
        <dbReference type="PIRSR" id="PIRSR039102-1"/>
    </source>
</evidence>
<evidence type="ECO:0000256" key="5">
    <source>
        <dbReference type="ARBA" id="ARBA00022598"/>
    </source>
</evidence>
<feature type="binding site" evidence="16">
    <location>
        <position position="264"/>
    </location>
    <ligand>
        <name>Mg(2+)</name>
        <dbReference type="ChEBI" id="CHEBI:18420"/>
        <label>2</label>
    </ligand>
</feature>
<dbReference type="SUPFAM" id="SSF52440">
    <property type="entry name" value="PreATP-grasp domain"/>
    <property type="match status" value="1"/>
</dbReference>
<dbReference type="PROSITE" id="PS00844">
    <property type="entry name" value="DALA_DALA_LIGASE_2"/>
    <property type="match status" value="1"/>
</dbReference>
<evidence type="ECO:0000256" key="13">
    <source>
        <dbReference type="ARBA" id="ARBA00023316"/>
    </source>
</evidence>
<keyword evidence="4 14" id="KW-0963">Cytoplasm</keyword>
<evidence type="ECO:0000256" key="1">
    <source>
        <dbReference type="ARBA" id="ARBA00001936"/>
    </source>
</evidence>
<dbReference type="FunFam" id="3.30.470.20:FF:000008">
    <property type="entry name" value="D-alanine--D-alanine ligase"/>
    <property type="match status" value="1"/>
</dbReference>
<evidence type="ECO:0000256" key="9">
    <source>
        <dbReference type="ARBA" id="ARBA00022842"/>
    </source>
</evidence>
<comment type="function">
    <text evidence="14">Cell wall formation.</text>
</comment>
<feature type="binding site" evidence="16">
    <location>
        <position position="249"/>
    </location>
    <ligand>
        <name>Mg(2+)</name>
        <dbReference type="ChEBI" id="CHEBI:18420"/>
        <label>1</label>
    </ligand>
</feature>
<name>H5SI91_9BACT</name>
<dbReference type="EC" id="6.3.2.4" evidence="14"/>
<dbReference type="GO" id="GO:0008716">
    <property type="term" value="F:D-alanine-D-alanine ligase activity"/>
    <property type="evidence" value="ECO:0007669"/>
    <property type="project" value="UniProtKB-UniRule"/>
</dbReference>
<evidence type="ECO:0000256" key="8">
    <source>
        <dbReference type="ARBA" id="ARBA00022840"/>
    </source>
</evidence>
<dbReference type="PIRSF" id="PIRSF039102">
    <property type="entry name" value="Ddl/VanB"/>
    <property type="match status" value="1"/>
</dbReference>
<evidence type="ECO:0000256" key="14">
    <source>
        <dbReference type="HAMAP-Rule" id="MF_00047"/>
    </source>
</evidence>
<feature type="binding site" evidence="16">
    <location>
        <position position="262"/>
    </location>
    <ligand>
        <name>Mg(2+)</name>
        <dbReference type="ChEBI" id="CHEBI:18420"/>
        <label>1</label>
    </ligand>
</feature>
<comment type="pathway">
    <text evidence="14">Cell wall biogenesis; peptidoglycan biosynthesis.</text>
</comment>
<comment type="cofactor">
    <cofactor evidence="1">
        <name>Mn(2+)</name>
        <dbReference type="ChEBI" id="CHEBI:29035"/>
    </cofactor>
</comment>
<dbReference type="AlphaFoldDB" id="H5SI91"/>